<dbReference type="AlphaFoldDB" id="A0A1C7NMJ2"/>
<dbReference type="PANTHER" id="PTHR10644">
    <property type="entry name" value="DNA REPAIR/RNA PROCESSING CPSF FAMILY"/>
    <property type="match status" value="1"/>
</dbReference>
<evidence type="ECO:0000259" key="3">
    <source>
        <dbReference type="Pfam" id="PF03178"/>
    </source>
</evidence>
<organism evidence="6 7">
    <name type="scientific">Choanephora cucurbitarum</name>
    <dbReference type="NCBI Taxonomy" id="101091"/>
    <lineage>
        <taxon>Eukaryota</taxon>
        <taxon>Fungi</taxon>
        <taxon>Fungi incertae sedis</taxon>
        <taxon>Mucoromycota</taxon>
        <taxon>Mucoromycotina</taxon>
        <taxon>Mucoromycetes</taxon>
        <taxon>Mucorales</taxon>
        <taxon>Mucorineae</taxon>
        <taxon>Choanephoraceae</taxon>
        <taxon>Choanephoroideae</taxon>
        <taxon>Choanephora</taxon>
    </lineage>
</organism>
<dbReference type="Proteomes" id="UP000093000">
    <property type="component" value="Unassembled WGS sequence"/>
</dbReference>
<feature type="domain" description="RSE1/DDB1/CPSF1 second beta-propeller" evidence="5">
    <location>
        <begin position="407"/>
        <end position="708"/>
    </location>
</feature>
<evidence type="ECO:0000256" key="2">
    <source>
        <dbReference type="ARBA" id="ARBA00023242"/>
    </source>
</evidence>
<dbReference type="FunCoup" id="A0A1C7NMJ2">
    <property type="interactions" value="898"/>
</dbReference>
<dbReference type="OrthoDB" id="433457at2759"/>
<accession>A0A1C7NMJ2</accession>
<dbReference type="InterPro" id="IPR015943">
    <property type="entry name" value="WD40/YVTN_repeat-like_dom_sf"/>
</dbReference>
<gene>
    <name evidence="6" type="primary">DDB1_1</name>
    <name evidence="6" type="ORF">A0J61_03472</name>
</gene>
<protein>
    <submittedName>
        <fullName evidence="6">DNA damage-binding protein 1</fullName>
    </submittedName>
</protein>
<dbReference type="GO" id="GO:0003676">
    <property type="term" value="F:nucleic acid binding"/>
    <property type="evidence" value="ECO:0007669"/>
    <property type="project" value="InterPro"/>
</dbReference>
<dbReference type="InterPro" id="IPR058543">
    <property type="entry name" value="Beta-prop_RSE1/DDB1/CPSF1_2nd"/>
</dbReference>
<evidence type="ECO:0000313" key="6">
    <source>
        <dbReference type="EMBL" id="OBZ88484.1"/>
    </source>
</evidence>
<proteinExistence type="predicted"/>
<dbReference type="EMBL" id="LUGH01000150">
    <property type="protein sequence ID" value="OBZ88484.1"/>
    <property type="molecule type" value="Genomic_DNA"/>
</dbReference>
<dbReference type="InterPro" id="IPR004871">
    <property type="entry name" value="RSE1/DDB1/CPSF1_C"/>
</dbReference>
<feature type="domain" description="RSE1/DDB1/CPSF1 C-terminal" evidence="3">
    <location>
        <begin position="764"/>
        <end position="1088"/>
    </location>
</feature>
<dbReference type="InterPro" id="IPR018846">
    <property type="entry name" value="Beta-prop_RSE1/DDB1/CPSF1_1st"/>
</dbReference>
<dbReference type="Pfam" id="PF03178">
    <property type="entry name" value="CPSF_A"/>
    <property type="match status" value="1"/>
</dbReference>
<dbReference type="InParanoid" id="A0A1C7NMJ2"/>
<dbReference type="Gene3D" id="2.130.10.10">
    <property type="entry name" value="YVTN repeat-like/Quinoprotein amine dehydrogenase"/>
    <property type="match status" value="3"/>
</dbReference>
<dbReference type="Pfam" id="PF10433">
    <property type="entry name" value="Beta-prop_RSE1_1st"/>
    <property type="match status" value="1"/>
</dbReference>
<feature type="domain" description="RSE1/DDB1/CPSF1 first beta-propeller" evidence="4">
    <location>
        <begin position="15"/>
        <end position="349"/>
    </location>
</feature>
<name>A0A1C7NMJ2_9FUNG</name>
<reference evidence="6 7" key="1">
    <citation type="submission" date="2016-03" db="EMBL/GenBank/DDBJ databases">
        <title>Choanephora cucurbitarum.</title>
        <authorList>
            <person name="Min B."/>
            <person name="Park H."/>
            <person name="Park J.-H."/>
            <person name="Shin H.-D."/>
            <person name="Choi I.-G."/>
        </authorList>
    </citation>
    <scope>NUCLEOTIDE SEQUENCE [LARGE SCALE GENOMIC DNA]</scope>
    <source>
        <strain evidence="6 7">KUS-F28377</strain>
    </source>
</reference>
<comment type="caution">
    <text evidence="6">The sequence shown here is derived from an EMBL/GenBank/DDBJ whole genome shotgun (WGS) entry which is preliminary data.</text>
</comment>
<evidence type="ECO:0000313" key="7">
    <source>
        <dbReference type="Proteomes" id="UP000093000"/>
    </source>
</evidence>
<evidence type="ECO:0000259" key="4">
    <source>
        <dbReference type="Pfam" id="PF10433"/>
    </source>
</evidence>
<dbReference type="InterPro" id="IPR036322">
    <property type="entry name" value="WD40_repeat_dom_sf"/>
</dbReference>
<keyword evidence="2" id="KW-0539">Nucleus</keyword>
<evidence type="ECO:0000256" key="1">
    <source>
        <dbReference type="ARBA" id="ARBA00004123"/>
    </source>
</evidence>
<dbReference type="STRING" id="101091.A0A1C7NMJ2"/>
<dbReference type="InterPro" id="IPR050358">
    <property type="entry name" value="RSE1/DDB1/CFT1"/>
</dbReference>
<sequence>MKKHHVVTTINPATAVTSAVKGRFIHASAENLLVSKGSTVEIYSILADGIKLSTEFSVYGVIDKLEICQIPDRDTCSVFILTDQKYFTIISYSARTETMITEGHGLLNEPRAKISDQATAVVTETKNNTLLVSAYTSYLFSIPLNRPDSSNPNSLKGKAKTSRFSASSIRTNEFDFLDMVALKGIQQSCIAALLGEINELKTIKIFRYDPQKSELVENEKLTVKVEATTHTLIPVPNPIGGLLAVGEYILSYHDLSTNSREPKELSIDPVTITSYVFLEGSCDSCLLGDSEGYLYFLRLETINMKVNNINSTMIGQIPVATCLVDLGNQLFFAGSTKADSCVFRLNRAPNGRLTIEILNYFYNLAPIVDFCLFDYDQQGKQTMICCSGVDRDGSLRIVENGVGFTEQYNLDIPLIKDIWTLTSSEQKSQDALLISTFDQSIFLKQKSPTEYTEYNIYASIDTKEITLASTVTHSGQLCQVTPSFVRLMEHAELGILLDEWKPPNGQQIAFARTDATHCIVCYGEGTLAYFEFEPKRLQPKSTRQLQDVVCIQLSLSVENGLGRDCVLIGSLQERKIYLVELPNLDATLLELNLDQDLAPTDMIMAHFGTASYLMILFGDGQLSSYVIEKKSHAFHVGQERQTMIGTYCTGMTLYQQNREYKVFIAGSRPTVVSHQHGALSFSAVNLKDVYRFNALHHDQAILMTQHGLLFGKIDDSQQLHHTKIKTHPNDMPTRIRYMPQLKLLAVGAIVISKNVNNNIMHQQGKLSILDAQTLQTLDSFSLERNEVVESMTISQFSGYRQEFLFVGTAIPDAEDGESSRGRILVFQVNEARQLELIESVNMPGVVYDLKPCQKSIVACVNGSVFCLSIFRPDLPAGTRIKFDLNVHRNVLALCMDVRDDQVLIGDLMRSVSVLSATQHDPLKLELRAMDSKPTWMTAVKFIDEHVYMGADDKSNLFTLTWDKHGVKNAHGISKLEVLGGFHLGSLVNCFREGTLMDTKSQVKKHIMTKLIDPSFTFATVHGSIGVVKTITTEAFELFQQLQEGILRENHNVGKLDYAAWRSYKPKISHLSDQQASCYLDGDVLKKFAEMSKHDKQKIVTGSSLLQSYDVKQIEDLVYDLVSN</sequence>
<evidence type="ECO:0000259" key="5">
    <source>
        <dbReference type="Pfam" id="PF23726"/>
    </source>
</evidence>
<keyword evidence="7" id="KW-1185">Reference proteome</keyword>
<comment type="subcellular location">
    <subcellularLocation>
        <location evidence="1">Nucleus</location>
    </subcellularLocation>
</comment>
<dbReference type="GO" id="GO:0005634">
    <property type="term" value="C:nucleus"/>
    <property type="evidence" value="ECO:0007669"/>
    <property type="project" value="UniProtKB-SubCell"/>
</dbReference>
<dbReference type="SUPFAM" id="SSF50978">
    <property type="entry name" value="WD40 repeat-like"/>
    <property type="match status" value="1"/>
</dbReference>
<dbReference type="Gene3D" id="1.10.150.910">
    <property type="match status" value="1"/>
</dbReference>
<dbReference type="Pfam" id="PF23726">
    <property type="entry name" value="Beta-prop_RSE1_2nd"/>
    <property type="match status" value="1"/>
</dbReference>